<dbReference type="PANTHER" id="PTHR23310:SF62">
    <property type="entry name" value="ACYL-COA BINDING PROTEIN 1, ISOFORM A"/>
    <property type="match status" value="1"/>
</dbReference>
<dbReference type="InterPro" id="IPR014352">
    <property type="entry name" value="FERM/acyl-CoA-bd_prot_sf"/>
</dbReference>
<evidence type="ECO:0000313" key="3">
    <source>
        <dbReference type="EMBL" id="MFD2891476.1"/>
    </source>
</evidence>
<protein>
    <submittedName>
        <fullName evidence="3">Acyl-CoA-binding protein</fullName>
    </submittedName>
</protein>
<dbReference type="Proteomes" id="UP001597534">
    <property type="component" value="Unassembled WGS sequence"/>
</dbReference>
<dbReference type="PROSITE" id="PS51228">
    <property type="entry name" value="ACB_2"/>
    <property type="match status" value="1"/>
</dbReference>
<keyword evidence="4" id="KW-1185">Reference proteome</keyword>
<sequence>MTEKDLDTLFDEAFENANRIPQESVPQDMQLVLYGLYKQATSGKINPIASNNNLDLRNAFKLNAWMQVKHLTIDQAKEEYIAIINQLLKERNL</sequence>
<dbReference type="PRINTS" id="PR00689">
    <property type="entry name" value="ACOABINDINGP"/>
</dbReference>
<dbReference type="RefSeq" id="WP_379811062.1">
    <property type="nucleotide sequence ID" value="NZ_JBHUPC010000012.1"/>
</dbReference>
<dbReference type="EMBL" id="JBHUPC010000012">
    <property type="protein sequence ID" value="MFD2891476.1"/>
    <property type="molecule type" value="Genomic_DNA"/>
</dbReference>
<proteinExistence type="predicted"/>
<dbReference type="Pfam" id="PF00887">
    <property type="entry name" value="ACBP"/>
    <property type="match status" value="1"/>
</dbReference>
<evidence type="ECO:0000313" key="4">
    <source>
        <dbReference type="Proteomes" id="UP001597534"/>
    </source>
</evidence>
<organism evidence="3 4">
    <name type="scientific">Flavobacterium chuncheonense</name>
    <dbReference type="NCBI Taxonomy" id="2026653"/>
    <lineage>
        <taxon>Bacteria</taxon>
        <taxon>Pseudomonadati</taxon>
        <taxon>Bacteroidota</taxon>
        <taxon>Flavobacteriia</taxon>
        <taxon>Flavobacteriales</taxon>
        <taxon>Flavobacteriaceae</taxon>
        <taxon>Flavobacterium</taxon>
    </lineage>
</organism>
<evidence type="ECO:0000256" key="1">
    <source>
        <dbReference type="ARBA" id="ARBA00023121"/>
    </source>
</evidence>
<feature type="domain" description="ACB" evidence="2">
    <location>
        <begin position="6"/>
        <end position="93"/>
    </location>
</feature>
<comment type="caution">
    <text evidence="3">The sequence shown here is derived from an EMBL/GenBank/DDBJ whole genome shotgun (WGS) entry which is preliminary data.</text>
</comment>
<dbReference type="SUPFAM" id="SSF47027">
    <property type="entry name" value="Acyl-CoA binding protein"/>
    <property type="match status" value="1"/>
</dbReference>
<gene>
    <name evidence="3" type="ORF">ACFS5J_05540</name>
</gene>
<keyword evidence="1" id="KW-0446">Lipid-binding</keyword>
<name>A0ABW5YK76_9FLAO</name>
<reference evidence="4" key="1">
    <citation type="journal article" date="2019" name="Int. J. Syst. Evol. Microbiol.">
        <title>The Global Catalogue of Microorganisms (GCM) 10K type strain sequencing project: providing services to taxonomists for standard genome sequencing and annotation.</title>
        <authorList>
            <consortium name="The Broad Institute Genomics Platform"/>
            <consortium name="The Broad Institute Genome Sequencing Center for Infectious Disease"/>
            <person name="Wu L."/>
            <person name="Ma J."/>
        </authorList>
    </citation>
    <scope>NUCLEOTIDE SEQUENCE [LARGE SCALE GENOMIC DNA]</scope>
    <source>
        <strain evidence="4">KCTC 22671</strain>
    </source>
</reference>
<evidence type="ECO:0000259" key="2">
    <source>
        <dbReference type="PROSITE" id="PS51228"/>
    </source>
</evidence>
<dbReference type="Gene3D" id="1.20.80.10">
    <property type="match status" value="1"/>
</dbReference>
<dbReference type="InterPro" id="IPR000582">
    <property type="entry name" value="Acyl-CoA-binding_protein"/>
</dbReference>
<dbReference type="InterPro" id="IPR035984">
    <property type="entry name" value="Acyl-CoA-binding_sf"/>
</dbReference>
<dbReference type="PANTHER" id="PTHR23310">
    <property type="entry name" value="ACYL-COA-BINDING PROTEIN, ACBP"/>
    <property type="match status" value="1"/>
</dbReference>
<accession>A0ABW5YK76</accession>